<evidence type="ECO:0000313" key="1">
    <source>
        <dbReference type="EMBL" id="UBF22744.1"/>
    </source>
</evidence>
<evidence type="ECO:0000313" key="2">
    <source>
        <dbReference type="Proteomes" id="UP000827260"/>
    </source>
</evidence>
<keyword evidence="2" id="KW-1185">Reference proteome</keyword>
<gene>
    <name evidence="1" type="ORF">HRTV-27_gp51</name>
</gene>
<organism evidence="1 2">
    <name type="scientific">Halorubrum tailed virus 27</name>
    <dbReference type="NCBI Taxonomy" id="2878008"/>
    <lineage>
        <taxon>Viruses</taxon>
        <taxon>Duplodnaviria</taxon>
        <taxon>Heunggongvirae</taxon>
        <taxon>Uroviricota</taxon>
        <taxon>Caudoviricetes</taxon>
        <taxon>Thumleimavirales</taxon>
        <taxon>Hafunaviridae</taxon>
        <taxon>Minorvirus</taxon>
        <taxon>Minorvirus thailandense</taxon>
        <taxon>Minorvirus HRTV27</taxon>
    </lineage>
</organism>
<sequence length="87" mass="9699">MDEIRAALLSEFEPFETDTRCLACGERLKVEPNENHGFDVLCGGCQPRVGVRGTDRAWIEAEFCEPFEETGVPAPVSRAGEIYHARD</sequence>
<reference evidence="1" key="1">
    <citation type="submission" date="2021-05" db="EMBL/GenBank/DDBJ databases">
        <title>Diversity, taxonomy and evolution of archaeal viruses of the class Caudoviricetes.</title>
        <authorList>
            <person name="Liu Y."/>
            <person name="Demina T.A."/>
            <person name="Roux S."/>
            <person name="Aiewsakun P."/>
            <person name="Kazlauskas D."/>
            <person name="Simmonds P."/>
            <person name="Prangishvili D."/>
            <person name="Oksanen H.M."/>
            <person name="Krupovic M."/>
        </authorList>
    </citation>
    <scope>NUCLEOTIDE SEQUENCE</scope>
    <source>
        <strain evidence="1">HRTV-27/27</strain>
    </source>
</reference>
<proteinExistence type="predicted"/>
<dbReference type="Proteomes" id="UP000827260">
    <property type="component" value="Segment"/>
</dbReference>
<accession>A0AAE8Y016</accession>
<name>A0AAE8Y016_9CAUD</name>
<protein>
    <submittedName>
        <fullName evidence="1">Zn finger</fullName>
    </submittedName>
</protein>
<dbReference type="EMBL" id="MZ334522">
    <property type="protein sequence ID" value="UBF22744.1"/>
    <property type="molecule type" value="Genomic_DNA"/>
</dbReference>